<reference evidence="4" key="1">
    <citation type="submission" date="2019-08" db="EMBL/GenBank/DDBJ databases">
        <title>The genome of the North American firefly Photinus pyralis.</title>
        <authorList>
            <consortium name="Photinus pyralis genome working group"/>
            <person name="Fallon T.R."/>
            <person name="Sander Lower S.E."/>
            <person name="Weng J.-K."/>
        </authorList>
    </citation>
    <scope>NUCLEOTIDE SEQUENCE</scope>
    <source>
        <strain evidence="4">TRF0915ILg1</strain>
        <tissue evidence="4">Whole body</tissue>
    </source>
</reference>
<dbReference type="InterPro" id="IPR001680">
    <property type="entry name" value="WD40_rpt"/>
</dbReference>
<dbReference type="PROSITE" id="PS50082">
    <property type="entry name" value="WD_REPEATS_2"/>
    <property type="match status" value="2"/>
</dbReference>
<dbReference type="PROSITE" id="PS50294">
    <property type="entry name" value="WD_REPEATS_REGION"/>
    <property type="match status" value="1"/>
</dbReference>
<dbReference type="AlphaFoldDB" id="A0A8K0C975"/>
<evidence type="ECO:0000256" key="3">
    <source>
        <dbReference type="PROSITE-ProRule" id="PRU00221"/>
    </source>
</evidence>
<feature type="repeat" description="WD" evidence="3">
    <location>
        <begin position="386"/>
        <end position="418"/>
    </location>
</feature>
<dbReference type="OrthoDB" id="10263272at2759"/>
<keyword evidence="5" id="KW-1185">Reference proteome</keyword>
<dbReference type="InterPro" id="IPR036322">
    <property type="entry name" value="WD40_repeat_dom_sf"/>
</dbReference>
<dbReference type="PANTHER" id="PTHR19918">
    <property type="entry name" value="CELL DIVISION CYCLE 20 CDC20 FIZZY -RELATED"/>
    <property type="match status" value="1"/>
</dbReference>
<dbReference type="Pfam" id="PF00400">
    <property type="entry name" value="WD40"/>
    <property type="match status" value="4"/>
</dbReference>
<feature type="repeat" description="WD" evidence="3">
    <location>
        <begin position="246"/>
        <end position="277"/>
    </location>
</feature>
<evidence type="ECO:0000256" key="1">
    <source>
        <dbReference type="ARBA" id="ARBA00022574"/>
    </source>
</evidence>
<accession>A0A8K0C975</accession>
<evidence type="ECO:0000256" key="2">
    <source>
        <dbReference type="ARBA" id="ARBA00022737"/>
    </source>
</evidence>
<dbReference type="GO" id="GO:0031145">
    <property type="term" value="P:anaphase-promoting complex-dependent catabolic process"/>
    <property type="evidence" value="ECO:0007669"/>
    <property type="project" value="TreeGrafter"/>
</dbReference>
<dbReference type="GO" id="GO:1990757">
    <property type="term" value="F:ubiquitin ligase activator activity"/>
    <property type="evidence" value="ECO:0007669"/>
    <property type="project" value="TreeGrafter"/>
</dbReference>
<gene>
    <name evidence="4" type="ORF">ILUMI_24991</name>
</gene>
<dbReference type="InterPro" id="IPR033010">
    <property type="entry name" value="Cdc20/Fizzy"/>
</dbReference>
<dbReference type="Proteomes" id="UP000801492">
    <property type="component" value="Unassembled WGS sequence"/>
</dbReference>
<dbReference type="Gene3D" id="2.130.10.10">
    <property type="entry name" value="YVTN repeat-like/Quinoprotein amine dehydrogenase"/>
    <property type="match status" value="1"/>
</dbReference>
<dbReference type="InterPro" id="IPR015943">
    <property type="entry name" value="WD40/YVTN_repeat-like_dom_sf"/>
</dbReference>
<name>A0A8K0C975_IGNLU</name>
<evidence type="ECO:0000313" key="5">
    <source>
        <dbReference type="Proteomes" id="UP000801492"/>
    </source>
</evidence>
<dbReference type="SMART" id="SM00320">
    <property type="entry name" value="WD40"/>
    <property type="match status" value="4"/>
</dbReference>
<comment type="caution">
    <text evidence="4">The sequence shown here is derived from an EMBL/GenBank/DDBJ whole genome shotgun (WGS) entry which is preliminary data.</text>
</comment>
<dbReference type="GO" id="GO:0010997">
    <property type="term" value="F:anaphase-promoting complex binding"/>
    <property type="evidence" value="ECO:0007669"/>
    <property type="project" value="InterPro"/>
</dbReference>
<evidence type="ECO:0000313" key="4">
    <source>
        <dbReference type="EMBL" id="KAF2881166.1"/>
    </source>
</evidence>
<dbReference type="SUPFAM" id="SSF50978">
    <property type="entry name" value="WD40 repeat-like"/>
    <property type="match status" value="1"/>
</dbReference>
<dbReference type="EMBL" id="VTPC01090849">
    <property type="protein sequence ID" value="KAF2881166.1"/>
    <property type="molecule type" value="Genomic_DNA"/>
</dbReference>
<proteinExistence type="predicted"/>
<sequence length="455" mass="52006">MLDIKFNRVSSSDRFIPRRSSANLEASHYLLNERPPSPEYYSYENSEHVNYAYLNWKQRMYQERLWSLIAPKSQRILNITETPQRKTSSNSSAMKLQHWPVRPRKKPLIGSARIILDMPGLKESINQHMIDWSSKACMASIYEKEIFFWRPDEYGPYQGTNTNGQVANCIRWNHLSTHLALALFNQGIAVLDSSKNQICYENLCPCSTKCVITSLAWSSNDLLLSGCALGRLSVWNLQLQLLKTVYSAHNSLIITISLSCQERYLVTTSIDCVVRIWIWPEVKEHFEIAHFSPVRSIAWHPWKDSLLAIGGYSDNGCITLWNVSNHVQVGYKAPPTARSSVDALTWNALTGELVVSYWEQPEHSSGAVGQNYILVFSNFNTVLDSIGWHDGRVLYLLWGDDGTKLATAGTDESLCIWNFFGNSKETIKIYENTKKKRNFSANNFENLLLFGQTIR</sequence>
<keyword evidence="2" id="KW-0677">Repeat</keyword>
<dbReference type="GO" id="GO:0005680">
    <property type="term" value="C:anaphase-promoting complex"/>
    <property type="evidence" value="ECO:0007669"/>
    <property type="project" value="TreeGrafter"/>
</dbReference>
<dbReference type="PANTHER" id="PTHR19918:SF52">
    <property type="entry name" value="PROTEIN CORTEX"/>
    <property type="match status" value="1"/>
</dbReference>
<keyword evidence="1 3" id="KW-0853">WD repeat</keyword>
<organism evidence="4 5">
    <name type="scientific">Ignelater luminosus</name>
    <name type="common">Cucubano</name>
    <name type="synonym">Pyrophorus luminosus</name>
    <dbReference type="NCBI Taxonomy" id="2038154"/>
    <lineage>
        <taxon>Eukaryota</taxon>
        <taxon>Metazoa</taxon>
        <taxon>Ecdysozoa</taxon>
        <taxon>Arthropoda</taxon>
        <taxon>Hexapoda</taxon>
        <taxon>Insecta</taxon>
        <taxon>Pterygota</taxon>
        <taxon>Neoptera</taxon>
        <taxon>Endopterygota</taxon>
        <taxon>Coleoptera</taxon>
        <taxon>Polyphaga</taxon>
        <taxon>Elateriformia</taxon>
        <taxon>Elateroidea</taxon>
        <taxon>Elateridae</taxon>
        <taxon>Agrypninae</taxon>
        <taxon>Pyrophorini</taxon>
        <taxon>Ignelater</taxon>
    </lineage>
</organism>
<protein>
    <submittedName>
        <fullName evidence="4">Uncharacterized protein</fullName>
    </submittedName>
</protein>
<dbReference type="GO" id="GO:1905786">
    <property type="term" value="P:positive regulation of anaphase-promoting complex-dependent catabolic process"/>
    <property type="evidence" value="ECO:0007669"/>
    <property type="project" value="TreeGrafter"/>
</dbReference>